<organism evidence="2">
    <name type="scientific">Cuerna arida</name>
    <dbReference type="NCBI Taxonomy" id="1464854"/>
    <lineage>
        <taxon>Eukaryota</taxon>
        <taxon>Metazoa</taxon>
        <taxon>Ecdysozoa</taxon>
        <taxon>Arthropoda</taxon>
        <taxon>Hexapoda</taxon>
        <taxon>Insecta</taxon>
        <taxon>Pterygota</taxon>
        <taxon>Neoptera</taxon>
        <taxon>Paraneoptera</taxon>
        <taxon>Hemiptera</taxon>
        <taxon>Auchenorrhyncha</taxon>
        <taxon>Membracoidea</taxon>
        <taxon>Cicadellidae</taxon>
        <taxon>Cicadellinae</taxon>
        <taxon>Proconiini</taxon>
        <taxon>Cuerna</taxon>
    </lineage>
</organism>
<accession>A0A1B6EX31</accession>
<reference evidence="2" key="1">
    <citation type="submission" date="2015-11" db="EMBL/GenBank/DDBJ databases">
        <title>De novo transcriptome assembly of four potential Pierce s Disease insect vectors from Arizona vineyards.</title>
        <authorList>
            <person name="Tassone E.E."/>
        </authorList>
    </citation>
    <scope>NUCLEOTIDE SEQUENCE</scope>
</reference>
<sequence>VNMGEENPQNKKNKVWNFFSPVPSAETQASQPSRLRGTPSHRRSIDSRHSEIVSHALHEVVSEHIIAGPRGNLLTLRPSRMSLDSTGSHHTLERLLLRRHTLEGIDIPV</sequence>
<feature type="region of interest" description="Disordered" evidence="1">
    <location>
        <begin position="20"/>
        <end position="46"/>
    </location>
</feature>
<evidence type="ECO:0000313" key="2">
    <source>
        <dbReference type="EMBL" id="JAS42457.1"/>
    </source>
</evidence>
<name>A0A1B6EX31_9HEMI</name>
<protein>
    <submittedName>
        <fullName evidence="2">Uncharacterized protein</fullName>
    </submittedName>
</protein>
<gene>
    <name evidence="2" type="ORF">g.46078</name>
</gene>
<dbReference type="AlphaFoldDB" id="A0A1B6EX31"/>
<dbReference type="EMBL" id="GECZ01027312">
    <property type="protein sequence ID" value="JAS42457.1"/>
    <property type="molecule type" value="Transcribed_RNA"/>
</dbReference>
<evidence type="ECO:0000256" key="1">
    <source>
        <dbReference type="SAM" id="MobiDB-lite"/>
    </source>
</evidence>
<proteinExistence type="predicted"/>
<feature type="non-terminal residue" evidence="2">
    <location>
        <position position="109"/>
    </location>
</feature>
<feature type="non-terminal residue" evidence="2">
    <location>
        <position position="1"/>
    </location>
</feature>